<dbReference type="AlphaFoldDB" id="A0A0F8YNI5"/>
<feature type="transmembrane region" description="Helical" evidence="1">
    <location>
        <begin position="49"/>
        <end position="67"/>
    </location>
</feature>
<gene>
    <name evidence="2" type="ORF">LCGC14_2798650</name>
</gene>
<comment type="caution">
    <text evidence="2">The sequence shown here is derived from an EMBL/GenBank/DDBJ whole genome shotgun (WGS) entry which is preliminary data.</text>
</comment>
<evidence type="ECO:0000256" key="1">
    <source>
        <dbReference type="SAM" id="Phobius"/>
    </source>
</evidence>
<keyword evidence="1" id="KW-0812">Transmembrane</keyword>
<reference evidence="2" key="1">
    <citation type="journal article" date="2015" name="Nature">
        <title>Complex archaea that bridge the gap between prokaryotes and eukaryotes.</title>
        <authorList>
            <person name="Spang A."/>
            <person name="Saw J.H."/>
            <person name="Jorgensen S.L."/>
            <person name="Zaremba-Niedzwiedzka K."/>
            <person name="Martijn J."/>
            <person name="Lind A.E."/>
            <person name="van Eijk R."/>
            <person name="Schleper C."/>
            <person name="Guy L."/>
            <person name="Ettema T.J."/>
        </authorList>
    </citation>
    <scope>NUCLEOTIDE SEQUENCE</scope>
</reference>
<sequence length="68" mass="7528">MWQTLFVIPRQIAGIDVFGFGWLLGIWAVVSAALLAWSWRRHGWNSETSSQLGSALVAGLVVVFVQLN</sequence>
<feature type="transmembrane region" description="Helical" evidence="1">
    <location>
        <begin position="12"/>
        <end position="37"/>
    </location>
</feature>
<protein>
    <submittedName>
        <fullName evidence="2">Uncharacterized protein</fullName>
    </submittedName>
</protein>
<proteinExistence type="predicted"/>
<evidence type="ECO:0000313" key="2">
    <source>
        <dbReference type="EMBL" id="KKK82912.1"/>
    </source>
</evidence>
<keyword evidence="1" id="KW-1133">Transmembrane helix</keyword>
<keyword evidence="1" id="KW-0472">Membrane</keyword>
<dbReference type="EMBL" id="LAZR01052456">
    <property type="protein sequence ID" value="KKK82912.1"/>
    <property type="molecule type" value="Genomic_DNA"/>
</dbReference>
<organism evidence="2">
    <name type="scientific">marine sediment metagenome</name>
    <dbReference type="NCBI Taxonomy" id="412755"/>
    <lineage>
        <taxon>unclassified sequences</taxon>
        <taxon>metagenomes</taxon>
        <taxon>ecological metagenomes</taxon>
    </lineage>
</organism>
<accession>A0A0F8YNI5</accession>
<name>A0A0F8YNI5_9ZZZZ</name>